<feature type="transmembrane region" description="Helical" evidence="1">
    <location>
        <begin position="75"/>
        <end position="93"/>
    </location>
</feature>
<evidence type="ECO:0000313" key="3">
    <source>
        <dbReference type="Proteomes" id="UP001172155"/>
    </source>
</evidence>
<name>A0AA40K4Q2_9PEZI</name>
<reference evidence="2" key="1">
    <citation type="submission" date="2023-06" db="EMBL/GenBank/DDBJ databases">
        <title>Genome-scale phylogeny and comparative genomics of the fungal order Sordariales.</title>
        <authorList>
            <consortium name="Lawrence Berkeley National Laboratory"/>
            <person name="Hensen N."/>
            <person name="Bonometti L."/>
            <person name="Westerberg I."/>
            <person name="Brannstrom I.O."/>
            <person name="Guillou S."/>
            <person name="Cros-Aarteil S."/>
            <person name="Calhoun S."/>
            <person name="Haridas S."/>
            <person name="Kuo A."/>
            <person name="Mondo S."/>
            <person name="Pangilinan J."/>
            <person name="Riley R."/>
            <person name="LaButti K."/>
            <person name="Andreopoulos B."/>
            <person name="Lipzen A."/>
            <person name="Chen C."/>
            <person name="Yanf M."/>
            <person name="Daum C."/>
            <person name="Ng V."/>
            <person name="Clum A."/>
            <person name="Steindorff A."/>
            <person name="Ohm R."/>
            <person name="Martin F."/>
            <person name="Silar P."/>
            <person name="Natvig D."/>
            <person name="Lalanne C."/>
            <person name="Gautier V."/>
            <person name="Ament-velasquez S.L."/>
            <person name="Kruys A."/>
            <person name="Hutchinson M.I."/>
            <person name="Powell A.J."/>
            <person name="Barry K."/>
            <person name="Miller A.N."/>
            <person name="Grigoriev I.V."/>
            <person name="Debuchy R."/>
            <person name="Gladieux P."/>
            <person name="Thoren M.H."/>
            <person name="Johannesson H."/>
        </authorList>
    </citation>
    <scope>NUCLEOTIDE SEQUENCE</scope>
    <source>
        <strain evidence="2">SMH3187-1</strain>
    </source>
</reference>
<proteinExistence type="predicted"/>
<keyword evidence="1" id="KW-1133">Transmembrane helix</keyword>
<evidence type="ECO:0000256" key="1">
    <source>
        <dbReference type="SAM" id="Phobius"/>
    </source>
</evidence>
<evidence type="ECO:0000313" key="2">
    <source>
        <dbReference type="EMBL" id="KAK0745828.1"/>
    </source>
</evidence>
<dbReference type="EMBL" id="JAUKUD010000004">
    <property type="protein sequence ID" value="KAK0745828.1"/>
    <property type="molecule type" value="Genomic_DNA"/>
</dbReference>
<feature type="transmembrane region" description="Helical" evidence="1">
    <location>
        <begin position="222"/>
        <end position="241"/>
    </location>
</feature>
<feature type="transmembrane region" description="Helical" evidence="1">
    <location>
        <begin position="185"/>
        <end position="207"/>
    </location>
</feature>
<dbReference type="AlphaFoldDB" id="A0AA40K4Q2"/>
<keyword evidence="3" id="KW-1185">Reference proteome</keyword>
<feature type="transmembrane region" description="Helical" evidence="1">
    <location>
        <begin position="105"/>
        <end position="123"/>
    </location>
</feature>
<comment type="caution">
    <text evidence="2">The sequence shown here is derived from an EMBL/GenBank/DDBJ whole genome shotgun (WGS) entry which is preliminary data.</text>
</comment>
<feature type="transmembrane region" description="Helical" evidence="1">
    <location>
        <begin position="129"/>
        <end position="154"/>
    </location>
</feature>
<keyword evidence="1" id="KW-0472">Membrane</keyword>
<feature type="transmembrane region" description="Helical" evidence="1">
    <location>
        <begin position="18"/>
        <end position="38"/>
    </location>
</feature>
<organism evidence="2 3">
    <name type="scientific">Schizothecium vesticola</name>
    <dbReference type="NCBI Taxonomy" id="314040"/>
    <lineage>
        <taxon>Eukaryota</taxon>
        <taxon>Fungi</taxon>
        <taxon>Dikarya</taxon>
        <taxon>Ascomycota</taxon>
        <taxon>Pezizomycotina</taxon>
        <taxon>Sordariomycetes</taxon>
        <taxon>Sordariomycetidae</taxon>
        <taxon>Sordariales</taxon>
        <taxon>Schizotheciaceae</taxon>
        <taxon>Schizothecium</taxon>
    </lineage>
</organism>
<protein>
    <submittedName>
        <fullName evidence="2">Uncharacterized protein</fullName>
    </submittedName>
</protein>
<keyword evidence="1" id="KW-0812">Transmembrane</keyword>
<accession>A0AA40K4Q2</accession>
<feature type="transmembrane region" description="Helical" evidence="1">
    <location>
        <begin position="50"/>
        <end position="69"/>
    </location>
</feature>
<sequence length="259" mass="28357">MSTNSACSADGNGDLYGLGIRVGFYAQWTSTLLAKFFLPEEIPAHRTVNLLLQFAVIVCLVFMSARKTIHPPEVMIAFWLLVGSPSSLRWGFVQRNGIVARLFRVALYAALSMPCENLVFLGGTTTNGWFRWLGKAGCIIGLAACVGVFVWIAVDHRKRGGYEEAATNDEKGQKSNNQERPQVDVALLAVSVLVMALSIVSTEYLIIDNRLDGVNDILEPGQLIPLIVGTFGLLGIVSSMFEGQLLRPQCLTLMGYHFT</sequence>
<dbReference type="Proteomes" id="UP001172155">
    <property type="component" value="Unassembled WGS sequence"/>
</dbReference>
<gene>
    <name evidence="2" type="ORF">B0T18DRAFT_410247</name>
</gene>